<evidence type="ECO:0000256" key="2">
    <source>
        <dbReference type="SAM" id="Phobius"/>
    </source>
</evidence>
<evidence type="ECO:0000256" key="1">
    <source>
        <dbReference type="SAM" id="MobiDB-lite"/>
    </source>
</evidence>
<keyword evidence="4" id="KW-1185">Reference proteome</keyword>
<feature type="compositionally biased region" description="Basic and acidic residues" evidence="1">
    <location>
        <begin position="1"/>
        <end position="14"/>
    </location>
</feature>
<dbReference type="InParanoid" id="A0A5C3NVT4"/>
<dbReference type="AlphaFoldDB" id="A0A5C3NVT4"/>
<feature type="transmembrane region" description="Helical" evidence="2">
    <location>
        <begin position="243"/>
        <end position="269"/>
    </location>
</feature>
<name>A0A5C3NVT4_9APHY</name>
<keyword evidence="2" id="KW-0472">Membrane</keyword>
<reference evidence="3 4" key="1">
    <citation type="journal article" date="2019" name="Nat. Ecol. Evol.">
        <title>Megaphylogeny resolves global patterns of mushroom evolution.</title>
        <authorList>
            <person name="Varga T."/>
            <person name="Krizsan K."/>
            <person name="Foldi C."/>
            <person name="Dima B."/>
            <person name="Sanchez-Garcia M."/>
            <person name="Sanchez-Ramirez S."/>
            <person name="Szollosi G.J."/>
            <person name="Szarkandi J.G."/>
            <person name="Papp V."/>
            <person name="Albert L."/>
            <person name="Andreopoulos W."/>
            <person name="Angelini C."/>
            <person name="Antonin V."/>
            <person name="Barry K.W."/>
            <person name="Bougher N.L."/>
            <person name="Buchanan P."/>
            <person name="Buyck B."/>
            <person name="Bense V."/>
            <person name="Catcheside P."/>
            <person name="Chovatia M."/>
            <person name="Cooper J."/>
            <person name="Damon W."/>
            <person name="Desjardin D."/>
            <person name="Finy P."/>
            <person name="Geml J."/>
            <person name="Haridas S."/>
            <person name="Hughes K."/>
            <person name="Justo A."/>
            <person name="Karasinski D."/>
            <person name="Kautmanova I."/>
            <person name="Kiss B."/>
            <person name="Kocsube S."/>
            <person name="Kotiranta H."/>
            <person name="LaButti K.M."/>
            <person name="Lechner B.E."/>
            <person name="Liimatainen K."/>
            <person name="Lipzen A."/>
            <person name="Lukacs Z."/>
            <person name="Mihaltcheva S."/>
            <person name="Morgado L.N."/>
            <person name="Niskanen T."/>
            <person name="Noordeloos M.E."/>
            <person name="Ohm R.A."/>
            <person name="Ortiz-Santana B."/>
            <person name="Ovrebo C."/>
            <person name="Racz N."/>
            <person name="Riley R."/>
            <person name="Savchenko A."/>
            <person name="Shiryaev A."/>
            <person name="Soop K."/>
            <person name="Spirin V."/>
            <person name="Szebenyi C."/>
            <person name="Tomsovsky M."/>
            <person name="Tulloss R.E."/>
            <person name="Uehling J."/>
            <person name="Grigoriev I.V."/>
            <person name="Vagvolgyi C."/>
            <person name="Papp T."/>
            <person name="Martin F.M."/>
            <person name="Miettinen O."/>
            <person name="Hibbett D.S."/>
            <person name="Nagy L.G."/>
        </authorList>
    </citation>
    <scope>NUCLEOTIDE SEQUENCE [LARGE SCALE GENOMIC DNA]</scope>
    <source>
        <strain evidence="3 4">HHB13444</strain>
    </source>
</reference>
<gene>
    <name evidence="3" type="ORF">K466DRAFT_604389</name>
</gene>
<evidence type="ECO:0000313" key="4">
    <source>
        <dbReference type="Proteomes" id="UP000308197"/>
    </source>
</evidence>
<protein>
    <recommendedName>
        <fullName evidence="5">F-box domain-containing protein</fullName>
    </recommendedName>
</protein>
<keyword evidence="2" id="KW-0812">Transmembrane</keyword>
<evidence type="ECO:0000313" key="3">
    <source>
        <dbReference type="EMBL" id="TFK81576.1"/>
    </source>
</evidence>
<evidence type="ECO:0008006" key="5">
    <source>
        <dbReference type="Google" id="ProtNLM"/>
    </source>
</evidence>
<proteinExistence type="predicted"/>
<accession>A0A5C3NVT4</accession>
<feature type="transmembrane region" description="Helical" evidence="2">
    <location>
        <begin position="289"/>
        <end position="309"/>
    </location>
</feature>
<dbReference type="EMBL" id="ML211586">
    <property type="protein sequence ID" value="TFK81576.1"/>
    <property type="molecule type" value="Genomic_DNA"/>
</dbReference>
<sequence>MPPVLRRQEKRTARDVPVTSHPSSSLTLNRFGLYLPPEVYSRIAEILAVPELKALVRTCKQLHDLGSRVLYHTVEATHEDGHRIFAALLLRYQRTSMTHIRDAPLLSVRCISYVSTCADDDLRVFPLLGDVLVRALDLRHLHIDIFDRSSSPLLAVLKRRGLVRCPPSPIAAAFDCTMNRPKRMSCPYNLPRLTGLQLSSCKILGELGKMRTLKSVILDETVSRNDMVAMMDALNEDGRGRHVLSFSCIFGTACGEGFLWAIAAAFPNLTFLALTVPDEVIPHFYDETYHAVSTILTFLISAPFVLTNLQVLALEFYWTVSAAWDVFVEHVQWERLTILLTALIRARPSLRQFFLARAELRFDVENGKWHVNDTDLNDREGRKRTLATAGSCRKFTRT</sequence>
<dbReference type="Proteomes" id="UP000308197">
    <property type="component" value="Unassembled WGS sequence"/>
</dbReference>
<organism evidence="3 4">
    <name type="scientific">Polyporus arcularius HHB13444</name>
    <dbReference type="NCBI Taxonomy" id="1314778"/>
    <lineage>
        <taxon>Eukaryota</taxon>
        <taxon>Fungi</taxon>
        <taxon>Dikarya</taxon>
        <taxon>Basidiomycota</taxon>
        <taxon>Agaricomycotina</taxon>
        <taxon>Agaricomycetes</taxon>
        <taxon>Polyporales</taxon>
        <taxon>Polyporaceae</taxon>
        <taxon>Polyporus</taxon>
    </lineage>
</organism>
<feature type="region of interest" description="Disordered" evidence="1">
    <location>
        <begin position="1"/>
        <end position="23"/>
    </location>
</feature>
<keyword evidence="2" id="KW-1133">Transmembrane helix</keyword>